<dbReference type="GO" id="GO:0005794">
    <property type="term" value="C:Golgi apparatus"/>
    <property type="evidence" value="ECO:0007669"/>
    <property type="project" value="TreeGrafter"/>
</dbReference>
<dbReference type="AlphaFoldDB" id="A0A8C9QCH5"/>
<evidence type="ECO:0000313" key="2">
    <source>
        <dbReference type="Proteomes" id="UP000694422"/>
    </source>
</evidence>
<organism evidence="1 2">
    <name type="scientific">Spermophilus dauricus</name>
    <name type="common">Daurian ground squirrel</name>
    <dbReference type="NCBI Taxonomy" id="99837"/>
    <lineage>
        <taxon>Eukaryota</taxon>
        <taxon>Metazoa</taxon>
        <taxon>Chordata</taxon>
        <taxon>Craniata</taxon>
        <taxon>Vertebrata</taxon>
        <taxon>Euteleostomi</taxon>
        <taxon>Mammalia</taxon>
        <taxon>Eutheria</taxon>
        <taxon>Euarchontoglires</taxon>
        <taxon>Glires</taxon>
        <taxon>Rodentia</taxon>
        <taxon>Sciuromorpha</taxon>
        <taxon>Sciuridae</taxon>
        <taxon>Xerinae</taxon>
        <taxon>Marmotini</taxon>
        <taxon>Spermophilus</taxon>
    </lineage>
</organism>
<dbReference type="PANTHER" id="PTHR10972:SF200">
    <property type="entry name" value="OXYSTEROL-BINDING PROTEIN-RELATED PROTEIN 9"/>
    <property type="match status" value="1"/>
</dbReference>
<dbReference type="Proteomes" id="UP000694422">
    <property type="component" value="Unplaced"/>
</dbReference>
<reference evidence="1" key="1">
    <citation type="submission" date="2025-08" db="UniProtKB">
        <authorList>
            <consortium name="Ensembl"/>
        </authorList>
    </citation>
    <scope>IDENTIFICATION</scope>
</reference>
<dbReference type="InterPro" id="IPR000648">
    <property type="entry name" value="Oxysterol-bd"/>
</dbReference>
<proteinExistence type="predicted"/>
<protein>
    <submittedName>
        <fullName evidence="1">Uncharacterized protein</fullName>
    </submittedName>
</protein>
<accession>A0A8C9QCH5</accession>
<name>A0A8C9QCH5_SPEDA</name>
<keyword evidence="2" id="KW-1185">Reference proteome</keyword>
<dbReference type="GO" id="GO:0016020">
    <property type="term" value="C:membrane"/>
    <property type="evidence" value="ECO:0007669"/>
    <property type="project" value="TreeGrafter"/>
</dbReference>
<dbReference type="SUPFAM" id="SSF144000">
    <property type="entry name" value="Oxysterol-binding protein-like"/>
    <property type="match status" value="1"/>
</dbReference>
<sequence length="106" mass="12100">CHCLRNNSTYSPDNPCSTTRLREGSTEKNNKNVGRCVLCLGHDEHYILTFPNGCGRSILTVPWMELRGECNINCSKTSYSANIIFHTKPFYGSKKHRIIARFFLSK</sequence>
<dbReference type="InterPro" id="IPR037239">
    <property type="entry name" value="OSBP_sf"/>
</dbReference>
<dbReference type="GO" id="GO:0032934">
    <property type="term" value="F:sterol binding"/>
    <property type="evidence" value="ECO:0007669"/>
    <property type="project" value="TreeGrafter"/>
</dbReference>
<dbReference type="Ensembl" id="ENSSDAT00000023163.1">
    <property type="protein sequence ID" value="ENSSDAP00000020261.1"/>
    <property type="gene ID" value="ENSSDAG00000018464.1"/>
</dbReference>
<dbReference type="Gene3D" id="2.40.160.120">
    <property type="match status" value="1"/>
</dbReference>
<dbReference type="GO" id="GO:0005829">
    <property type="term" value="C:cytosol"/>
    <property type="evidence" value="ECO:0007669"/>
    <property type="project" value="TreeGrafter"/>
</dbReference>
<reference evidence="1" key="2">
    <citation type="submission" date="2025-09" db="UniProtKB">
        <authorList>
            <consortium name="Ensembl"/>
        </authorList>
    </citation>
    <scope>IDENTIFICATION</scope>
</reference>
<dbReference type="PANTHER" id="PTHR10972">
    <property type="entry name" value="OXYSTEROL-BINDING PROTEIN-RELATED"/>
    <property type="match status" value="1"/>
</dbReference>
<evidence type="ECO:0000313" key="1">
    <source>
        <dbReference type="Ensembl" id="ENSSDAP00000020261.1"/>
    </source>
</evidence>
<dbReference type="Pfam" id="PF01237">
    <property type="entry name" value="Oxysterol_BP"/>
    <property type="match status" value="1"/>
</dbReference>